<evidence type="ECO:0000256" key="3">
    <source>
        <dbReference type="SAM" id="MobiDB-lite"/>
    </source>
</evidence>
<feature type="compositionally biased region" description="Basic residues" evidence="3">
    <location>
        <begin position="1"/>
        <end position="10"/>
    </location>
</feature>
<evidence type="ECO:0000256" key="2">
    <source>
        <dbReference type="PROSITE-ProRule" id="PRU00169"/>
    </source>
</evidence>
<sequence length="176" mass="19164">MPAGRRRRRPHSDDPGRSPGLRREPAADDPDSREVVVTVLLVAEDDEDIAALLLRMFRKTTFTVSRAVDGVDALRAIRESPPDVLLTDIGMPRMDGWALIHEVRADERSAEIPIAVISGQLHPGDPRAAEYGVCALLTKPCPNEQVLNAIEQLAALGRHPHSVATIACRGLHLIPA</sequence>
<dbReference type="EMBL" id="JBHTMK010000015">
    <property type="protein sequence ID" value="MFD1366067.1"/>
    <property type="molecule type" value="Genomic_DNA"/>
</dbReference>
<dbReference type="PANTHER" id="PTHR44591:SF3">
    <property type="entry name" value="RESPONSE REGULATORY DOMAIN-CONTAINING PROTEIN"/>
    <property type="match status" value="1"/>
</dbReference>
<accession>A0ABW4A636</accession>
<evidence type="ECO:0000313" key="5">
    <source>
        <dbReference type="EMBL" id="MFD1366067.1"/>
    </source>
</evidence>
<feature type="compositionally biased region" description="Basic and acidic residues" evidence="3">
    <location>
        <begin position="11"/>
        <end position="30"/>
    </location>
</feature>
<organism evidence="5 6">
    <name type="scientific">Actinoplanes sichuanensis</name>
    <dbReference type="NCBI Taxonomy" id="512349"/>
    <lineage>
        <taxon>Bacteria</taxon>
        <taxon>Bacillati</taxon>
        <taxon>Actinomycetota</taxon>
        <taxon>Actinomycetes</taxon>
        <taxon>Micromonosporales</taxon>
        <taxon>Micromonosporaceae</taxon>
        <taxon>Actinoplanes</taxon>
    </lineage>
</organism>
<evidence type="ECO:0000256" key="1">
    <source>
        <dbReference type="ARBA" id="ARBA00022553"/>
    </source>
</evidence>
<feature type="region of interest" description="Disordered" evidence="3">
    <location>
        <begin position="1"/>
        <end position="30"/>
    </location>
</feature>
<reference evidence="6" key="1">
    <citation type="journal article" date="2019" name="Int. J. Syst. Evol. Microbiol.">
        <title>The Global Catalogue of Microorganisms (GCM) 10K type strain sequencing project: providing services to taxonomists for standard genome sequencing and annotation.</title>
        <authorList>
            <consortium name="The Broad Institute Genomics Platform"/>
            <consortium name="The Broad Institute Genome Sequencing Center for Infectious Disease"/>
            <person name="Wu L."/>
            <person name="Ma J."/>
        </authorList>
    </citation>
    <scope>NUCLEOTIDE SEQUENCE [LARGE SCALE GENOMIC DNA]</scope>
    <source>
        <strain evidence="6">CCM 7526</strain>
    </source>
</reference>
<evidence type="ECO:0000313" key="6">
    <source>
        <dbReference type="Proteomes" id="UP001597183"/>
    </source>
</evidence>
<dbReference type="Pfam" id="PF00072">
    <property type="entry name" value="Response_reg"/>
    <property type="match status" value="1"/>
</dbReference>
<dbReference type="PROSITE" id="PS50110">
    <property type="entry name" value="RESPONSE_REGULATORY"/>
    <property type="match status" value="1"/>
</dbReference>
<name>A0ABW4A636_9ACTN</name>
<gene>
    <name evidence="5" type="ORF">ACFQ5G_12005</name>
</gene>
<dbReference type="CDD" id="cd00156">
    <property type="entry name" value="REC"/>
    <property type="match status" value="1"/>
</dbReference>
<dbReference type="PANTHER" id="PTHR44591">
    <property type="entry name" value="STRESS RESPONSE REGULATOR PROTEIN 1"/>
    <property type="match status" value="1"/>
</dbReference>
<proteinExistence type="predicted"/>
<protein>
    <submittedName>
        <fullName evidence="5">Response regulator</fullName>
    </submittedName>
</protein>
<keyword evidence="6" id="KW-1185">Reference proteome</keyword>
<dbReference type="InterPro" id="IPR001789">
    <property type="entry name" value="Sig_transdc_resp-reg_receiver"/>
</dbReference>
<evidence type="ECO:0000259" key="4">
    <source>
        <dbReference type="PROSITE" id="PS50110"/>
    </source>
</evidence>
<dbReference type="Gene3D" id="3.40.50.2300">
    <property type="match status" value="1"/>
</dbReference>
<feature type="domain" description="Response regulatory" evidence="4">
    <location>
        <begin position="39"/>
        <end position="154"/>
    </location>
</feature>
<dbReference type="InterPro" id="IPR011006">
    <property type="entry name" value="CheY-like_superfamily"/>
</dbReference>
<dbReference type="SMART" id="SM00448">
    <property type="entry name" value="REC"/>
    <property type="match status" value="1"/>
</dbReference>
<feature type="modified residue" description="4-aspartylphosphate" evidence="2">
    <location>
        <position position="88"/>
    </location>
</feature>
<comment type="caution">
    <text evidence="5">The sequence shown here is derived from an EMBL/GenBank/DDBJ whole genome shotgun (WGS) entry which is preliminary data.</text>
</comment>
<dbReference type="InterPro" id="IPR050595">
    <property type="entry name" value="Bact_response_regulator"/>
</dbReference>
<dbReference type="RefSeq" id="WP_317794814.1">
    <property type="nucleotide sequence ID" value="NZ_AP028461.1"/>
</dbReference>
<dbReference type="SUPFAM" id="SSF52172">
    <property type="entry name" value="CheY-like"/>
    <property type="match status" value="1"/>
</dbReference>
<keyword evidence="1 2" id="KW-0597">Phosphoprotein</keyword>
<dbReference type="Proteomes" id="UP001597183">
    <property type="component" value="Unassembled WGS sequence"/>
</dbReference>